<evidence type="ECO:0000256" key="5">
    <source>
        <dbReference type="HAMAP-Rule" id="MF_00378"/>
    </source>
</evidence>
<dbReference type="InterPro" id="IPR020579">
    <property type="entry name" value="Exonuc_VII_lsu_C"/>
</dbReference>
<dbReference type="Pfam" id="PF02601">
    <property type="entry name" value="Exonuc_VII_L"/>
    <property type="match status" value="1"/>
</dbReference>
<comment type="subcellular location">
    <subcellularLocation>
        <location evidence="5 6">Cytoplasm</location>
    </subcellularLocation>
</comment>
<dbReference type="GO" id="GO:0005737">
    <property type="term" value="C:cytoplasm"/>
    <property type="evidence" value="ECO:0007669"/>
    <property type="project" value="UniProtKB-SubCell"/>
</dbReference>
<feature type="domain" description="OB-fold nucleic acid binding" evidence="8">
    <location>
        <begin position="16"/>
        <end position="110"/>
    </location>
</feature>
<dbReference type="HAMAP" id="MF_00378">
    <property type="entry name" value="Exonuc_7_L"/>
    <property type="match status" value="1"/>
</dbReference>
<evidence type="ECO:0000256" key="3">
    <source>
        <dbReference type="ARBA" id="ARBA00022801"/>
    </source>
</evidence>
<comment type="subunit">
    <text evidence="5">Heterooligomer composed of large and small subunits.</text>
</comment>
<evidence type="ECO:0000256" key="6">
    <source>
        <dbReference type="RuleBase" id="RU004355"/>
    </source>
</evidence>
<evidence type="ECO:0000256" key="4">
    <source>
        <dbReference type="ARBA" id="ARBA00022839"/>
    </source>
</evidence>
<evidence type="ECO:0000259" key="7">
    <source>
        <dbReference type="Pfam" id="PF02601"/>
    </source>
</evidence>
<dbReference type="CDD" id="cd04489">
    <property type="entry name" value="ExoVII_LU_OBF"/>
    <property type="match status" value="1"/>
</dbReference>
<proteinExistence type="inferred from homology"/>
<protein>
    <recommendedName>
        <fullName evidence="5">Exodeoxyribonuclease 7 large subunit</fullName>
        <ecNumber evidence="5">3.1.11.6</ecNumber>
    </recommendedName>
    <alternativeName>
        <fullName evidence="5">Exodeoxyribonuclease VII large subunit</fullName>
        <shortName evidence="5">Exonuclease VII large subunit</shortName>
    </alternativeName>
</protein>
<organism evidence="9 10">
    <name type="scientific">Pseudocalidococcus azoricus BACA0444</name>
    <dbReference type="NCBI Taxonomy" id="2918990"/>
    <lineage>
        <taxon>Bacteria</taxon>
        <taxon>Bacillati</taxon>
        <taxon>Cyanobacteriota</taxon>
        <taxon>Cyanophyceae</taxon>
        <taxon>Acaryochloridales</taxon>
        <taxon>Thermosynechococcaceae</taxon>
        <taxon>Pseudocalidococcus</taxon>
        <taxon>Pseudocalidococcus azoricus</taxon>
    </lineage>
</organism>
<accession>A0AAE4JXK0</accession>
<dbReference type="EC" id="3.1.11.6" evidence="5"/>
<feature type="domain" description="Exonuclease VII large subunit C-terminal" evidence="7">
    <location>
        <begin position="135"/>
        <end position="337"/>
    </location>
</feature>
<dbReference type="PANTHER" id="PTHR30008">
    <property type="entry name" value="EXODEOXYRIBONUCLEASE 7 LARGE SUBUNIT"/>
    <property type="match status" value="1"/>
</dbReference>
<dbReference type="AlphaFoldDB" id="A0AAE4JXK0"/>
<dbReference type="NCBIfam" id="TIGR00237">
    <property type="entry name" value="xseA"/>
    <property type="match status" value="1"/>
</dbReference>
<comment type="function">
    <text evidence="5">Bidirectionally degrades single-stranded DNA into large acid-insoluble oligonucleotides, which are then degraded further into small acid-soluble oligonucleotides.</text>
</comment>
<evidence type="ECO:0000256" key="2">
    <source>
        <dbReference type="ARBA" id="ARBA00022722"/>
    </source>
</evidence>
<name>A0AAE4JXK0_9CYAN</name>
<reference evidence="10" key="1">
    <citation type="submission" date="2023-07" db="EMBL/GenBank/DDBJ databases">
        <authorList>
            <person name="Luz R."/>
            <person name="Cordeiro R."/>
            <person name="Fonseca A."/>
            <person name="Goncalves V."/>
        </authorList>
    </citation>
    <scope>NUCLEOTIDE SEQUENCE [LARGE SCALE GENOMIC DNA]</scope>
    <source>
        <strain evidence="10">BACA0444</strain>
    </source>
</reference>
<dbReference type="RefSeq" id="WP_322879537.1">
    <property type="nucleotide sequence ID" value="NZ_JAVMIP010000026.1"/>
</dbReference>
<comment type="caution">
    <text evidence="9">The sequence shown here is derived from an EMBL/GenBank/DDBJ whole genome shotgun (WGS) entry which is preliminary data.</text>
</comment>
<keyword evidence="4 5" id="KW-0269">Exonuclease</keyword>
<keyword evidence="3 5" id="KW-0378">Hydrolase</keyword>
<dbReference type="GO" id="GO:0008855">
    <property type="term" value="F:exodeoxyribonuclease VII activity"/>
    <property type="evidence" value="ECO:0007669"/>
    <property type="project" value="UniProtKB-UniRule"/>
</dbReference>
<keyword evidence="2 5" id="KW-0540">Nuclease</keyword>
<dbReference type="Proteomes" id="UP001268256">
    <property type="component" value="Unassembled WGS sequence"/>
</dbReference>
<evidence type="ECO:0000259" key="8">
    <source>
        <dbReference type="Pfam" id="PF13742"/>
    </source>
</evidence>
<dbReference type="GO" id="GO:0009318">
    <property type="term" value="C:exodeoxyribonuclease VII complex"/>
    <property type="evidence" value="ECO:0007669"/>
    <property type="project" value="UniProtKB-UniRule"/>
</dbReference>
<dbReference type="Pfam" id="PF13742">
    <property type="entry name" value="tRNA_anti_2"/>
    <property type="match status" value="1"/>
</dbReference>
<comment type="catalytic activity">
    <reaction evidence="5 6">
        <text>Exonucleolytic cleavage in either 5'- to 3'- or 3'- to 5'-direction to yield nucleoside 5'-phosphates.</text>
        <dbReference type="EC" id="3.1.11.6"/>
    </reaction>
</comment>
<dbReference type="GO" id="GO:0006308">
    <property type="term" value="P:DNA catabolic process"/>
    <property type="evidence" value="ECO:0007669"/>
    <property type="project" value="UniProtKB-UniRule"/>
</dbReference>
<dbReference type="EMBL" id="JAVMIP010000026">
    <property type="protein sequence ID" value="MDS3862331.1"/>
    <property type="molecule type" value="Genomic_DNA"/>
</dbReference>
<evidence type="ECO:0000313" key="10">
    <source>
        <dbReference type="Proteomes" id="UP001268256"/>
    </source>
</evidence>
<dbReference type="InterPro" id="IPR003753">
    <property type="entry name" value="Exonuc_VII_L"/>
</dbReference>
<dbReference type="PANTHER" id="PTHR30008:SF0">
    <property type="entry name" value="EXODEOXYRIBONUCLEASE 7 LARGE SUBUNIT"/>
    <property type="match status" value="1"/>
</dbReference>
<dbReference type="GO" id="GO:0003676">
    <property type="term" value="F:nucleic acid binding"/>
    <property type="evidence" value="ECO:0007669"/>
    <property type="project" value="InterPro"/>
</dbReference>
<dbReference type="InterPro" id="IPR025824">
    <property type="entry name" value="OB-fold_nuc-bd_dom"/>
</dbReference>
<sequence>MLTHNPDLLIPPTVQTVAELTDYIRGILEQDPELIQICVTGEVSSVNPYPSGLFFTLSDPTTQATIQCVVWPSSLRKLVTTPSSGEQIIIIGRIQVYGARGIYRLTAWQVLPAGEGLQALRLKQLKDRLAVAGCFDPERKRPLPNHPQVIAVVTSMRAAAWGDIQRTLKNRYPGLKVLLSPALVQGELAPDSIVAALQRIQADGRAEVIILSRGGGAKEDLGCFNDERVVQAIAQCQIPIIAGIGHQRDETLADLAADICAHTPTAAAQLAVPSLADLDQEHQQRVARLQAALQTQWQTTHRIWQRQQQRLKRVGIQQTLHWEHQQLQRLKTQLQQAAFGQWQRESHHHQLLRERLQGLDPQAILNRGYAIACQASGRVISQASDLKSGELLTLHLAQGQVKVRVEKITPPAMA</sequence>
<evidence type="ECO:0000313" key="9">
    <source>
        <dbReference type="EMBL" id="MDS3862331.1"/>
    </source>
</evidence>
<keyword evidence="10" id="KW-1185">Reference proteome</keyword>
<comment type="similarity">
    <text evidence="5 6">Belongs to the XseA family.</text>
</comment>
<evidence type="ECO:0000256" key="1">
    <source>
        <dbReference type="ARBA" id="ARBA00022490"/>
    </source>
</evidence>
<gene>
    <name evidence="5 9" type="primary">xseA</name>
    <name evidence="9" type="ORF">RIF25_16140</name>
</gene>
<keyword evidence="1 5" id="KW-0963">Cytoplasm</keyword>